<keyword evidence="1" id="KW-0547">Nucleotide-binding</keyword>
<dbReference type="GO" id="GO:0005874">
    <property type="term" value="C:microtubule"/>
    <property type="evidence" value="ECO:0007669"/>
    <property type="project" value="TreeGrafter"/>
</dbReference>
<dbReference type="SMART" id="SM00053">
    <property type="entry name" value="DYNc"/>
    <property type="match status" value="1"/>
</dbReference>
<evidence type="ECO:0000313" key="7">
    <source>
        <dbReference type="Proteomes" id="UP000635477"/>
    </source>
</evidence>
<dbReference type="GO" id="GO:0048312">
    <property type="term" value="P:intracellular distribution of mitochondria"/>
    <property type="evidence" value="ECO:0007669"/>
    <property type="project" value="TreeGrafter"/>
</dbReference>
<evidence type="ECO:0000256" key="1">
    <source>
        <dbReference type="ARBA" id="ARBA00022741"/>
    </source>
</evidence>
<dbReference type="PROSITE" id="PS51388">
    <property type="entry name" value="GED"/>
    <property type="match status" value="1"/>
</dbReference>
<accession>A0A8H4XL54</accession>
<dbReference type="InterPro" id="IPR045063">
    <property type="entry name" value="Dynamin_N"/>
</dbReference>
<dbReference type="InterPro" id="IPR001401">
    <property type="entry name" value="Dynamin_GTPase"/>
</dbReference>
<sequence length="740" mass="83419">MTTSKVVKPGDGLGNRALLDKMDKLRELGISDIVPLPQMVVVGDQSAGKSSVLESLTGFAFPRSATLCTRHATEIICRREETENIVVSIHAVDADPEKAQSFRRSAKNLDAKEFAKIFEDAAIVMGIKSDVDGAAAGSAFSRDVLRVEISGPNEDHLTVIDVPGMFENETPGMTTKNDIEIVKNMVKKYINESRTIILAVVPCNVDIANQKILTYAKEADPEGKRTLGVLTKPDLAVENATKAVVSDLVFGKRKDLQLGYCVVKNRGSDDLSSSADERNRGEASFFGEAPWNRLPADRVGIPALRVRLQKLLMDRTKSEFPKVRTDLATKLRDRQVLLRSMGESRNTPEEQRIYIGRVAAQFAKIKNYGLDAYYTRDKIFENEDLKLITRIREINEGFGRVLFEKGHTRTFQETPKDTTDDPPQRKQVSREYRAKSFSSEDQIEDAGRGDLYGKTSFEIPLIGEGELTDDILHEPFSCPEPLKEDILSYIEKEYLTSRGYEIGTFSGEMIPITFKEQSKKWRPMVQAHVSNAILIVHHFIRTVLDSCCPDEPIRDALWFFLLDDLQKRYLRAVNHAEFLLTVEFEGKSITYNPVFDEALNRLKYAHIEGLGEEVAEKTRGYCKEGSLDMIPEAAKQVIDNKLQNMDSLSDTRRDIHNVLRAFYNIARSRFVDVVCQQVIDHFLLHAPDGPLTVLSDEVVLHMTAEQLEAIASEDMLSRDRREKLTRDIANLKEAVKILRG</sequence>
<evidence type="ECO:0000256" key="3">
    <source>
        <dbReference type="SAM" id="MobiDB-lite"/>
    </source>
</evidence>
<evidence type="ECO:0008006" key="8">
    <source>
        <dbReference type="Google" id="ProtNLM"/>
    </source>
</evidence>
<dbReference type="InterPro" id="IPR030381">
    <property type="entry name" value="G_DYNAMIN_dom"/>
</dbReference>
<dbReference type="GO" id="GO:0016559">
    <property type="term" value="P:peroxisome fission"/>
    <property type="evidence" value="ECO:0007669"/>
    <property type="project" value="TreeGrafter"/>
</dbReference>
<dbReference type="InterPro" id="IPR020850">
    <property type="entry name" value="GED_dom"/>
</dbReference>
<dbReference type="OrthoDB" id="415706at2759"/>
<organism evidence="6 7">
    <name type="scientific">Fusarium zealandicum</name>
    <dbReference type="NCBI Taxonomy" id="1053134"/>
    <lineage>
        <taxon>Eukaryota</taxon>
        <taxon>Fungi</taxon>
        <taxon>Dikarya</taxon>
        <taxon>Ascomycota</taxon>
        <taxon>Pezizomycotina</taxon>
        <taxon>Sordariomycetes</taxon>
        <taxon>Hypocreomycetidae</taxon>
        <taxon>Hypocreales</taxon>
        <taxon>Nectriaceae</taxon>
        <taxon>Fusarium</taxon>
        <taxon>Fusarium staphyleae species complex</taxon>
    </lineage>
</organism>
<dbReference type="Gene3D" id="3.40.50.300">
    <property type="entry name" value="P-loop containing nucleotide triphosphate hydrolases"/>
    <property type="match status" value="1"/>
</dbReference>
<dbReference type="GO" id="GO:0003924">
    <property type="term" value="F:GTPase activity"/>
    <property type="evidence" value="ECO:0007669"/>
    <property type="project" value="InterPro"/>
</dbReference>
<dbReference type="PANTHER" id="PTHR11566">
    <property type="entry name" value="DYNAMIN"/>
    <property type="match status" value="1"/>
</dbReference>
<name>A0A8H4XL54_9HYPO</name>
<dbReference type="InterPro" id="IPR027417">
    <property type="entry name" value="P-loop_NTPase"/>
</dbReference>
<evidence type="ECO:0000256" key="2">
    <source>
        <dbReference type="ARBA" id="ARBA00023134"/>
    </source>
</evidence>
<dbReference type="GO" id="GO:0006897">
    <property type="term" value="P:endocytosis"/>
    <property type="evidence" value="ECO:0007669"/>
    <property type="project" value="TreeGrafter"/>
</dbReference>
<protein>
    <recommendedName>
        <fullName evidence="8">Interferon-induced GTP-binding protein Mx2</fullName>
    </recommendedName>
</protein>
<dbReference type="AlphaFoldDB" id="A0A8H4XL54"/>
<dbReference type="CDD" id="cd08771">
    <property type="entry name" value="DLP_1"/>
    <property type="match status" value="1"/>
</dbReference>
<reference evidence="6" key="1">
    <citation type="journal article" date="2020" name="BMC Genomics">
        <title>Correction to: Identification and distribution of gene clusters required for synthesis of sphingolipid metabolism inhibitors in diverse species of the filamentous fungus Fusarium.</title>
        <authorList>
            <person name="Kim H.S."/>
            <person name="Lohmar J.M."/>
            <person name="Busman M."/>
            <person name="Brown D.W."/>
            <person name="Naumann T.A."/>
            <person name="Divon H.H."/>
            <person name="Lysoe E."/>
            <person name="Uhlig S."/>
            <person name="Proctor R.H."/>
        </authorList>
    </citation>
    <scope>NUCLEOTIDE SEQUENCE</scope>
    <source>
        <strain evidence="6">NRRL 22465</strain>
    </source>
</reference>
<gene>
    <name evidence="6" type="ORF">FZEAL_4094</name>
</gene>
<keyword evidence="7" id="KW-1185">Reference proteome</keyword>
<comment type="caution">
    <text evidence="6">The sequence shown here is derived from an EMBL/GenBank/DDBJ whole genome shotgun (WGS) entry which is preliminary data.</text>
</comment>
<proteinExistence type="predicted"/>
<dbReference type="GO" id="GO:0005739">
    <property type="term" value="C:mitochondrion"/>
    <property type="evidence" value="ECO:0007669"/>
    <property type="project" value="TreeGrafter"/>
</dbReference>
<keyword evidence="2" id="KW-0342">GTP-binding</keyword>
<feature type="region of interest" description="Disordered" evidence="3">
    <location>
        <begin position="409"/>
        <end position="451"/>
    </location>
</feature>
<dbReference type="InterPro" id="IPR022812">
    <property type="entry name" value="Dynamin"/>
</dbReference>
<reference evidence="6" key="2">
    <citation type="submission" date="2020-05" db="EMBL/GenBank/DDBJ databases">
        <authorList>
            <person name="Kim H.-S."/>
            <person name="Proctor R.H."/>
            <person name="Brown D.W."/>
        </authorList>
    </citation>
    <scope>NUCLEOTIDE SEQUENCE</scope>
    <source>
        <strain evidence="6">NRRL 22465</strain>
    </source>
</reference>
<feature type="compositionally biased region" description="Basic and acidic residues" evidence="3">
    <location>
        <begin position="414"/>
        <end position="434"/>
    </location>
</feature>
<dbReference type="FunFam" id="3.40.50.300:FF:001425">
    <property type="entry name" value="Dynamin GTPase, putative"/>
    <property type="match status" value="1"/>
</dbReference>
<evidence type="ECO:0000313" key="6">
    <source>
        <dbReference type="EMBL" id="KAF4979737.1"/>
    </source>
</evidence>
<dbReference type="PANTHER" id="PTHR11566:SF215">
    <property type="entry name" value="DYNAMIN GTPASE"/>
    <property type="match status" value="1"/>
</dbReference>
<dbReference type="GO" id="GO:0016020">
    <property type="term" value="C:membrane"/>
    <property type="evidence" value="ECO:0007669"/>
    <property type="project" value="TreeGrafter"/>
</dbReference>
<evidence type="ECO:0000259" key="5">
    <source>
        <dbReference type="PROSITE" id="PS51718"/>
    </source>
</evidence>
<dbReference type="GO" id="GO:0000266">
    <property type="term" value="P:mitochondrial fission"/>
    <property type="evidence" value="ECO:0007669"/>
    <property type="project" value="TreeGrafter"/>
</dbReference>
<dbReference type="EMBL" id="JABEYC010000280">
    <property type="protein sequence ID" value="KAF4979737.1"/>
    <property type="molecule type" value="Genomic_DNA"/>
</dbReference>
<feature type="domain" description="Dynamin-type G" evidence="5">
    <location>
        <begin position="33"/>
        <end position="321"/>
    </location>
</feature>
<dbReference type="Proteomes" id="UP000635477">
    <property type="component" value="Unassembled WGS sequence"/>
</dbReference>
<dbReference type="Pfam" id="PF00350">
    <property type="entry name" value="Dynamin_N"/>
    <property type="match status" value="1"/>
</dbReference>
<evidence type="ECO:0000259" key="4">
    <source>
        <dbReference type="PROSITE" id="PS51388"/>
    </source>
</evidence>
<dbReference type="InterPro" id="IPR000375">
    <property type="entry name" value="Dynamin_stalk"/>
</dbReference>
<dbReference type="PRINTS" id="PR00195">
    <property type="entry name" value="DYNAMIN"/>
</dbReference>
<feature type="domain" description="GED" evidence="4">
    <location>
        <begin position="652"/>
        <end position="740"/>
    </location>
</feature>
<dbReference type="GO" id="GO:0005525">
    <property type="term" value="F:GTP binding"/>
    <property type="evidence" value="ECO:0007669"/>
    <property type="project" value="InterPro"/>
</dbReference>
<dbReference type="PROSITE" id="PS51718">
    <property type="entry name" value="G_DYNAMIN_2"/>
    <property type="match status" value="1"/>
</dbReference>
<dbReference type="Pfam" id="PF01031">
    <property type="entry name" value="Dynamin_M"/>
    <property type="match status" value="1"/>
</dbReference>
<dbReference type="SUPFAM" id="SSF52540">
    <property type="entry name" value="P-loop containing nucleoside triphosphate hydrolases"/>
    <property type="match status" value="1"/>
</dbReference>
<dbReference type="GO" id="GO:0008017">
    <property type="term" value="F:microtubule binding"/>
    <property type="evidence" value="ECO:0007669"/>
    <property type="project" value="TreeGrafter"/>
</dbReference>